<comment type="caution">
    <text evidence="2">The sequence shown here is derived from an EMBL/GenBank/DDBJ whole genome shotgun (WGS) entry which is preliminary data.</text>
</comment>
<protein>
    <submittedName>
        <fullName evidence="2">Uncharacterized protein</fullName>
    </submittedName>
</protein>
<dbReference type="PANTHER" id="PTHR33781:SF4">
    <property type="entry name" value="PROTEIN PHYTOCHROME KINASE SUBSTRATE 1"/>
    <property type="match status" value="1"/>
</dbReference>
<feature type="region of interest" description="Disordered" evidence="1">
    <location>
        <begin position="106"/>
        <end position="127"/>
    </location>
</feature>
<sequence length="197" mass="21912">MKLERSLNMFTWDHAIVPQVEDNTANSSGMYNDTDSDASSDLFEIESFSTNPSQYLTRQASARSITQTTCYAPSKASIEWSVVTTSAAGFSVISDSEELRTTATKANPHGVNSRTKPGRDVPKRRSGILSGCHSQKAVRVVDDVHRTSEKTSPGRHQKPEFLMPMTRFHAESELARFDKRNGHFSQGSRTFIFGYPS</sequence>
<proteinExistence type="predicted"/>
<feature type="compositionally biased region" description="Polar residues" evidence="1">
    <location>
        <begin position="106"/>
        <end position="115"/>
    </location>
</feature>
<accession>A0ABD2Y2Z7</accession>
<evidence type="ECO:0000256" key="1">
    <source>
        <dbReference type="SAM" id="MobiDB-lite"/>
    </source>
</evidence>
<dbReference type="AlphaFoldDB" id="A0ABD2Y2Z7"/>
<gene>
    <name evidence="2" type="ORF">ACH5RR_035855</name>
</gene>
<evidence type="ECO:0000313" key="2">
    <source>
        <dbReference type="EMBL" id="KAL3501406.1"/>
    </source>
</evidence>
<organism evidence="2 3">
    <name type="scientific">Cinchona calisaya</name>
    <dbReference type="NCBI Taxonomy" id="153742"/>
    <lineage>
        <taxon>Eukaryota</taxon>
        <taxon>Viridiplantae</taxon>
        <taxon>Streptophyta</taxon>
        <taxon>Embryophyta</taxon>
        <taxon>Tracheophyta</taxon>
        <taxon>Spermatophyta</taxon>
        <taxon>Magnoliopsida</taxon>
        <taxon>eudicotyledons</taxon>
        <taxon>Gunneridae</taxon>
        <taxon>Pentapetalae</taxon>
        <taxon>asterids</taxon>
        <taxon>lamiids</taxon>
        <taxon>Gentianales</taxon>
        <taxon>Rubiaceae</taxon>
        <taxon>Cinchonoideae</taxon>
        <taxon>Cinchoneae</taxon>
        <taxon>Cinchona</taxon>
    </lineage>
</organism>
<dbReference type="InterPro" id="IPR039615">
    <property type="entry name" value="PKS"/>
</dbReference>
<dbReference type="Proteomes" id="UP001630127">
    <property type="component" value="Unassembled WGS sequence"/>
</dbReference>
<dbReference type="EMBL" id="JBJUIK010000015">
    <property type="protein sequence ID" value="KAL3501406.1"/>
    <property type="molecule type" value="Genomic_DNA"/>
</dbReference>
<dbReference type="PANTHER" id="PTHR33781">
    <property type="entry name" value="PROTEIN PHYTOCHROME KINASE SUBSTRATE 1-RELATED"/>
    <property type="match status" value="1"/>
</dbReference>
<keyword evidence="3" id="KW-1185">Reference proteome</keyword>
<name>A0ABD2Y2Z7_9GENT</name>
<reference evidence="2 3" key="1">
    <citation type="submission" date="2024-11" db="EMBL/GenBank/DDBJ databases">
        <title>A near-complete genome assembly of Cinchona calisaya.</title>
        <authorList>
            <person name="Lian D.C."/>
            <person name="Zhao X.W."/>
            <person name="Wei L."/>
        </authorList>
    </citation>
    <scope>NUCLEOTIDE SEQUENCE [LARGE SCALE GENOMIC DNA]</scope>
    <source>
        <tissue evidence="2">Nenye</tissue>
    </source>
</reference>
<evidence type="ECO:0000313" key="3">
    <source>
        <dbReference type="Proteomes" id="UP001630127"/>
    </source>
</evidence>